<dbReference type="OrthoDB" id="257265at2"/>
<sequence>MPIVSVMLSSGLLIATIAGAMGTGSELLSRGTSQAPGKIVVVIPDGPVPSGEPLYEIGCCEFHLDFGVPPPVDFELVATDKLTGKARLLSCKCKQITFQNLWDERREQVLASATLFVLLGRHPFLSSVSATQDEPSVKSLIAVRPPAAGIKDRMVVGIVDVKRNERWGAIDGVLVRTLERYAPKPWKPDGPGFHPAFRLDFGGGGHAPPVCTISDWVSDTLLTLSSPHQELLFESSVDQSIAWRSVRAELDGWKSNLEETTDCHLELDASARPEKRSASLFDNLLYQRSSSNSVPPVIVLQNTSVRLGYSIAKTERSGLKAVELWVTSDGQTWRQAATAKPGQPLEVDFCADGVYGVRFGFVRPNDRYAGWPRPGDPRPGDVPQLTVVVETAGSESRSTDRAAALLSDSTHVFATGQWWLVDVPENRQPNKTDNTQLFSVDVGWFGGQ</sequence>
<name>A0A225E8Y7_9BACT</name>
<reference evidence="2" key="1">
    <citation type="submission" date="2017-06" db="EMBL/GenBank/DDBJ databases">
        <title>Genome analysis of Fimbriiglobus ruber SP5, the first member of the order Planctomycetales with confirmed chitinolytic capability.</title>
        <authorList>
            <person name="Ravin N.V."/>
            <person name="Rakitin A.L."/>
            <person name="Ivanova A.A."/>
            <person name="Beletsky A.V."/>
            <person name="Kulichevskaya I.S."/>
            <person name="Mardanov A.V."/>
            <person name="Dedysh S.N."/>
        </authorList>
    </citation>
    <scope>NUCLEOTIDE SEQUENCE [LARGE SCALE GENOMIC DNA]</scope>
    <source>
        <strain evidence="2">SP5</strain>
    </source>
</reference>
<dbReference type="EMBL" id="NIDE01000002">
    <property type="protein sequence ID" value="OWK45075.1"/>
    <property type="molecule type" value="Genomic_DNA"/>
</dbReference>
<dbReference type="Proteomes" id="UP000214646">
    <property type="component" value="Unassembled WGS sequence"/>
</dbReference>
<comment type="caution">
    <text evidence="1">The sequence shown here is derived from an EMBL/GenBank/DDBJ whole genome shotgun (WGS) entry which is preliminary data.</text>
</comment>
<dbReference type="RefSeq" id="WP_088252851.1">
    <property type="nucleotide sequence ID" value="NZ_NIDE01000002.1"/>
</dbReference>
<keyword evidence="2" id="KW-1185">Reference proteome</keyword>
<organism evidence="1 2">
    <name type="scientific">Fimbriiglobus ruber</name>
    <dbReference type="NCBI Taxonomy" id="1908690"/>
    <lineage>
        <taxon>Bacteria</taxon>
        <taxon>Pseudomonadati</taxon>
        <taxon>Planctomycetota</taxon>
        <taxon>Planctomycetia</taxon>
        <taxon>Gemmatales</taxon>
        <taxon>Gemmataceae</taxon>
        <taxon>Fimbriiglobus</taxon>
    </lineage>
</organism>
<proteinExistence type="predicted"/>
<dbReference type="AlphaFoldDB" id="A0A225E8Y7"/>
<evidence type="ECO:0000313" key="1">
    <source>
        <dbReference type="EMBL" id="OWK45075.1"/>
    </source>
</evidence>
<gene>
    <name evidence="1" type="ORF">FRUB_01406</name>
</gene>
<protein>
    <submittedName>
        <fullName evidence="1">Uncharacterized protein</fullName>
    </submittedName>
</protein>
<accession>A0A225E8Y7</accession>
<evidence type="ECO:0000313" key="2">
    <source>
        <dbReference type="Proteomes" id="UP000214646"/>
    </source>
</evidence>